<evidence type="ECO:0000313" key="10">
    <source>
        <dbReference type="EMBL" id="NHN30239.1"/>
    </source>
</evidence>
<evidence type="ECO:0000256" key="6">
    <source>
        <dbReference type="ARBA" id="ARBA00022840"/>
    </source>
</evidence>
<dbReference type="PANTHER" id="PTHR43553">
    <property type="entry name" value="HEAVY METAL TRANSPORTER"/>
    <property type="match status" value="1"/>
</dbReference>
<dbReference type="InterPro" id="IPR015856">
    <property type="entry name" value="ABC_transpr_CbiO/EcfA_su"/>
</dbReference>
<keyword evidence="6 10" id="KW-0067">ATP-binding</keyword>
<dbReference type="InterPro" id="IPR003439">
    <property type="entry name" value="ABC_transporter-like_ATP-bd"/>
</dbReference>
<comment type="subcellular location">
    <subcellularLocation>
        <location evidence="1">Cell membrane</location>
        <topology evidence="1">Peripheral membrane protein</topology>
    </subcellularLocation>
</comment>
<dbReference type="PROSITE" id="PS00211">
    <property type="entry name" value="ABC_TRANSPORTER_1"/>
    <property type="match status" value="2"/>
</dbReference>
<feature type="domain" description="ABC transporter" evidence="9">
    <location>
        <begin position="7"/>
        <end position="233"/>
    </location>
</feature>
<keyword evidence="7" id="KW-1278">Translocase</keyword>
<dbReference type="Pfam" id="PF00005">
    <property type="entry name" value="ABC_tran"/>
    <property type="match status" value="2"/>
</dbReference>
<name>A0ABX0J1W8_9BACL</name>
<sequence>MEVCTSVSGLRLKFAGSPALQFEDLSVELYSGQKVLLLGPSGCGKSTLLQVLTGLIPQAIEVPMKCDDIQIPASWGYVFQDPDTQFCMPFADEEIAFVLENLGVPREAMRELIQQCLHEVGLPFEEPHVPIASMSQGMKQRLAIASVLALQPEVLFLDEPTSLLDPEGTRAVWDTIKKVGQHKTIIIVEHKIDEIIDFVDRVLLFNAEGEIIADGAPEPIFAEYKTELRRYGIWYPGVWADYTESVASTMLTQRQQDLESKLLPARDTIRDLAVLKDFVGYQGRREVKITAAHVAIEAGEWITVVGYNGAGKSTLLQALMQLIPTSGSYTLKGKQVHSFKDVKDTVAYVFQNPEMQFVANSVLDEAAFGYRADGQPDPVGRAEALLAEFGLQGKLQLHPYQLSLGQKRRLSVATAMVKQQQMLLLDEPTFGQDAANTFAILEKLENWRRQGTTIVMVTHDLEVVRHFATRVWLVEQGVLAADIHPDVYLRDTEAVGSSLG</sequence>
<evidence type="ECO:0000256" key="2">
    <source>
        <dbReference type="ARBA" id="ARBA00005417"/>
    </source>
</evidence>
<protein>
    <submittedName>
        <fullName evidence="10">ABC transporter ATP-binding protein</fullName>
    </submittedName>
</protein>
<keyword evidence="8" id="KW-0472">Membrane</keyword>
<evidence type="ECO:0000256" key="8">
    <source>
        <dbReference type="ARBA" id="ARBA00023136"/>
    </source>
</evidence>
<evidence type="ECO:0000256" key="3">
    <source>
        <dbReference type="ARBA" id="ARBA00022448"/>
    </source>
</evidence>
<keyword evidence="5" id="KW-0547">Nucleotide-binding</keyword>
<comment type="similarity">
    <text evidence="2">Belongs to the ABC transporter superfamily.</text>
</comment>
<comment type="caution">
    <text evidence="10">The sequence shown here is derived from an EMBL/GenBank/DDBJ whole genome shotgun (WGS) entry which is preliminary data.</text>
</comment>
<proteinExistence type="inferred from homology"/>
<dbReference type="InterPro" id="IPR003593">
    <property type="entry name" value="AAA+_ATPase"/>
</dbReference>
<dbReference type="InterPro" id="IPR017871">
    <property type="entry name" value="ABC_transporter-like_CS"/>
</dbReference>
<dbReference type="PANTHER" id="PTHR43553:SF24">
    <property type="entry name" value="ENERGY-COUPLING FACTOR TRANSPORTER ATP-BINDING PROTEIN ECFA1"/>
    <property type="match status" value="1"/>
</dbReference>
<dbReference type="CDD" id="cd03225">
    <property type="entry name" value="ABC_cobalt_CbiO_domain1"/>
    <property type="match status" value="2"/>
</dbReference>
<dbReference type="GO" id="GO:0005524">
    <property type="term" value="F:ATP binding"/>
    <property type="evidence" value="ECO:0007669"/>
    <property type="project" value="UniProtKB-KW"/>
</dbReference>
<dbReference type="SUPFAM" id="SSF52540">
    <property type="entry name" value="P-loop containing nucleoside triphosphate hydrolases"/>
    <property type="match status" value="2"/>
</dbReference>
<dbReference type="RefSeq" id="WP_166149023.1">
    <property type="nucleotide sequence ID" value="NZ_JAAOIW010000003.1"/>
</dbReference>
<dbReference type="EMBL" id="JAAOIW010000003">
    <property type="protein sequence ID" value="NHN30239.1"/>
    <property type="molecule type" value="Genomic_DNA"/>
</dbReference>
<reference evidence="10" key="1">
    <citation type="submission" date="2020-03" db="EMBL/GenBank/DDBJ databases">
        <title>Draft sequencing of Paenibacilllus sp. S3N08.</title>
        <authorList>
            <person name="Kim D.-U."/>
        </authorList>
    </citation>
    <scope>NUCLEOTIDE SEQUENCE</scope>
    <source>
        <strain evidence="10">S3N08</strain>
    </source>
</reference>
<evidence type="ECO:0000256" key="5">
    <source>
        <dbReference type="ARBA" id="ARBA00022741"/>
    </source>
</evidence>
<evidence type="ECO:0000256" key="1">
    <source>
        <dbReference type="ARBA" id="ARBA00004202"/>
    </source>
</evidence>
<keyword evidence="4" id="KW-1003">Cell membrane</keyword>
<dbReference type="SMART" id="SM00382">
    <property type="entry name" value="AAA"/>
    <property type="match status" value="2"/>
</dbReference>
<gene>
    <name evidence="10" type="ORF">G9U52_10375</name>
</gene>
<dbReference type="PROSITE" id="PS50893">
    <property type="entry name" value="ABC_TRANSPORTER_2"/>
    <property type="match status" value="2"/>
</dbReference>
<feature type="domain" description="ABC transporter" evidence="9">
    <location>
        <begin position="269"/>
        <end position="499"/>
    </location>
</feature>
<evidence type="ECO:0000256" key="7">
    <source>
        <dbReference type="ARBA" id="ARBA00022967"/>
    </source>
</evidence>
<keyword evidence="11" id="KW-1185">Reference proteome</keyword>
<dbReference type="InterPro" id="IPR027417">
    <property type="entry name" value="P-loop_NTPase"/>
</dbReference>
<evidence type="ECO:0000313" key="11">
    <source>
        <dbReference type="Proteomes" id="UP001165962"/>
    </source>
</evidence>
<keyword evidence="3" id="KW-0813">Transport</keyword>
<organism evidence="10 11">
    <name type="scientific">Paenibacillus agricola</name>
    <dbReference type="NCBI Taxonomy" id="2716264"/>
    <lineage>
        <taxon>Bacteria</taxon>
        <taxon>Bacillati</taxon>
        <taxon>Bacillota</taxon>
        <taxon>Bacilli</taxon>
        <taxon>Bacillales</taxon>
        <taxon>Paenibacillaceae</taxon>
        <taxon>Paenibacillus</taxon>
    </lineage>
</organism>
<evidence type="ECO:0000259" key="9">
    <source>
        <dbReference type="PROSITE" id="PS50893"/>
    </source>
</evidence>
<dbReference type="InterPro" id="IPR050095">
    <property type="entry name" value="ECF_ABC_transporter_ATP-bd"/>
</dbReference>
<evidence type="ECO:0000256" key="4">
    <source>
        <dbReference type="ARBA" id="ARBA00022475"/>
    </source>
</evidence>
<accession>A0ABX0J1W8</accession>
<dbReference type="Gene3D" id="3.40.50.300">
    <property type="entry name" value="P-loop containing nucleotide triphosphate hydrolases"/>
    <property type="match status" value="2"/>
</dbReference>
<dbReference type="Proteomes" id="UP001165962">
    <property type="component" value="Unassembled WGS sequence"/>
</dbReference>